<dbReference type="GO" id="GO:0016491">
    <property type="term" value="F:oxidoreductase activity"/>
    <property type="evidence" value="ECO:0007669"/>
    <property type="project" value="UniProtKB-KW"/>
</dbReference>
<evidence type="ECO:0000259" key="3">
    <source>
        <dbReference type="Pfam" id="PF07992"/>
    </source>
</evidence>
<dbReference type="CDD" id="cd19946">
    <property type="entry name" value="GlpA-like_Fer2_BFD-like"/>
    <property type="match status" value="1"/>
</dbReference>
<protein>
    <submittedName>
        <fullName evidence="4">FAD/NAD(P)-binding oxidoreductase</fullName>
        <ecNumber evidence="4">1.-.-.-</ecNumber>
    </submittedName>
</protein>
<evidence type="ECO:0000256" key="2">
    <source>
        <dbReference type="SAM" id="MobiDB-lite"/>
    </source>
</evidence>
<reference evidence="4 5" key="1">
    <citation type="submission" date="2023-12" db="EMBL/GenBank/DDBJ databases">
        <title>Amycolatopsis sp. V23-08.</title>
        <authorList>
            <person name="Somphong A."/>
        </authorList>
    </citation>
    <scope>NUCLEOTIDE SEQUENCE [LARGE SCALE GENOMIC DNA]</scope>
    <source>
        <strain evidence="4 5">V23-08</strain>
    </source>
</reference>
<feature type="region of interest" description="Disordered" evidence="2">
    <location>
        <begin position="98"/>
        <end position="132"/>
    </location>
</feature>
<evidence type="ECO:0000313" key="5">
    <source>
        <dbReference type="Proteomes" id="UP001304298"/>
    </source>
</evidence>
<dbReference type="InterPro" id="IPR036188">
    <property type="entry name" value="FAD/NAD-bd_sf"/>
</dbReference>
<dbReference type="InterPro" id="IPR023753">
    <property type="entry name" value="FAD/NAD-binding_dom"/>
</dbReference>
<dbReference type="EMBL" id="JAYFSI010000006">
    <property type="protein sequence ID" value="MEA5363089.1"/>
    <property type="molecule type" value="Genomic_DNA"/>
</dbReference>
<dbReference type="InterPro" id="IPR051691">
    <property type="entry name" value="Metab_Enz_Cyan_OpOx_G3PDH"/>
</dbReference>
<dbReference type="Proteomes" id="UP001304298">
    <property type="component" value="Unassembled WGS sequence"/>
</dbReference>
<dbReference type="InterPro" id="IPR017224">
    <property type="entry name" value="Opine_Oxase_asu/HCN_bsu"/>
</dbReference>
<name>A0ABU5RBE3_9PSEU</name>
<evidence type="ECO:0000256" key="1">
    <source>
        <dbReference type="ARBA" id="ARBA00023002"/>
    </source>
</evidence>
<organism evidence="4 5">
    <name type="scientific">Amycolatopsis heterodermiae</name>
    <dbReference type="NCBI Taxonomy" id="3110235"/>
    <lineage>
        <taxon>Bacteria</taxon>
        <taxon>Bacillati</taxon>
        <taxon>Actinomycetota</taxon>
        <taxon>Actinomycetes</taxon>
        <taxon>Pseudonocardiales</taxon>
        <taxon>Pseudonocardiaceae</taxon>
        <taxon>Amycolatopsis</taxon>
    </lineage>
</organism>
<dbReference type="PANTHER" id="PTHR42949">
    <property type="entry name" value="ANAEROBIC GLYCEROL-3-PHOSPHATE DEHYDROGENASE SUBUNIT B"/>
    <property type="match status" value="1"/>
</dbReference>
<dbReference type="Pfam" id="PF13450">
    <property type="entry name" value="NAD_binding_8"/>
    <property type="match status" value="1"/>
</dbReference>
<dbReference type="PRINTS" id="PR00368">
    <property type="entry name" value="FADPNR"/>
</dbReference>
<dbReference type="RefSeq" id="WP_323330845.1">
    <property type="nucleotide sequence ID" value="NZ_JAYFSI010000006.1"/>
</dbReference>
<dbReference type="PIRSF" id="PIRSF037495">
    <property type="entry name" value="Opine_OX_OoxA/HcnB"/>
    <property type="match status" value="1"/>
</dbReference>
<gene>
    <name evidence="4" type="ORF">VA596_26400</name>
</gene>
<evidence type="ECO:0000313" key="4">
    <source>
        <dbReference type="EMBL" id="MEA5363089.1"/>
    </source>
</evidence>
<keyword evidence="5" id="KW-1185">Reference proteome</keyword>
<dbReference type="Gene3D" id="1.10.10.1100">
    <property type="entry name" value="BFD-like [2Fe-2S]-binding domain"/>
    <property type="match status" value="1"/>
</dbReference>
<comment type="caution">
    <text evidence="4">The sequence shown here is derived from an EMBL/GenBank/DDBJ whole genome shotgun (WGS) entry which is preliminary data.</text>
</comment>
<dbReference type="EC" id="1.-.-.-" evidence="4"/>
<dbReference type="Pfam" id="PF07992">
    <property type="entry name" value="Pyr_redox_2"/>
    <property type="match status" value="1"/>
</dbReference>
<dbReference type="PANTHER" id="PTHR42949:SF3">
    <property type="entry name" value="ANAEROBIC GLYCEROL-3-PHOSPHATE DEHYDROGENASE SUBUNIT B"/>
    <property type="match status" value="1"/>
</dbReference>
<feature type="domain" description="FAD/NAD(P)-binding" evidence="3">
    <location>
        <begin position="202"/>
        <end position="420"/>
    </location>
</feature>
<proteinExistence type="predicted"/>
<dbReference type="SUPFAM" id="SSF51905">
    <property type="entry name" value="FAD/NAD(P)-binding domain"/>
    <property type="match status" value="1"/>
</dbReference>
<dbReference type="InterPro" id="IPR041854">
    <property type="entry name" value="BFD-like_2Fe2S-bd_dom_sf"/>
</dbReference>
<keyword evidence="1 4" id="KW-0560">Oxidoreductase</keyword>
<dbReference type="Gene3D" id="3.50.50.60">
    <property type="entry name" value="FAD/NAD(P)-binding domain"/>
    <property type="match status" value="3"/>
</dbReference>
<sequence>MTRHVVIIGAGLAGLAAAEQALLAGAEVTVLDQADAPGGQYHRTLPEEYEAGTRHGHADFSRQRRVLEHPRCRWWPNSTVWALERRDADNIAADRLGVDQTGHASGGGLGVDRSGGDRTEVGGLGADQADRGRAGVGGLGAGEPGAGHAGVGGQGADPVVPGRAGVDRLGADHFEGDSPGAGRPPLVHVLRGDADGSARERHVLTPDALIIATGAHDRTLPFPGWQLPGVFTAGAAQALAKGEGVAVGRRVLVAGSGPFLLPVAESLLGVGADVVAVLEANNIATVRKGWSRQPWRLIRHVGKAGELIRYAGTLARHRVSYRMGRTVVEAKGEGRVREVVTARVNPDWSVINGTERTYQVDAVCVGHGFVPQLELAVAAGCDLDGGFVRVDRDQRTTARGVFAAGEVTGIGGAVAAAAEGAVAGRVAAGGVADQKLRRARDQSGEFAQRLAQGHPIGNAWAGWLRPDTVVCRCEETTVAELREAAGDPVQAGPHALKLGTRAGLGPCQGRMCGPAVAELCGGTAAHHRPIAQPIRLGELAQKETHEHP</sequence>
<accession>A0ABU5RBE3</accession>